<dbReference type="PIRSF" id="PIRSF028177">
    <property type="entry name" value="Polyketide_synth_Omtfrase_TcmP"/>
    <property type="match status" value="1"/>
</dbReference>
<organism evidence="3 4">
    <name type="scientific">Nonomuraea glycinis</name>
    <dbReference type="NCBI Taxonomy" id="2047744"/>
    <lineage>
        <taxon>Bacteria</taxon>
        <taxon>Bacillati</taxon>
        <taxon>Actinomycetota</taxon>
        <taxon>Actinomycetes</taxon>
        <taxon>Streptosporangiales</taxon>
        <taxon>Streptosporangiaceae</taxon>
        <taxon>Nonomuraea</taxon>
    </lineage>
</organism>
<keyword evidence="1 3" id="KW-0489">Methyltransferase</keyword>
<keyword evidence="4" id="KW-1185">Reference proteome</keyword>
<reference evidence="3" key="1">
    <citation type="journal article" date="2014" name="Int. J. Syst. Evol. Microbiol.">
        <title>Complete genome sequence of Corynebacterium casei LMG S-19264T (=DSM 44701T), isolated from a smear-ripened cheese.</title>
        <authorList>
            <consortium name="US DOE Joint Genome Institute (JGI-PGF)"/>
            <person name="Walter F."/>
            <person name="Albersmeier A."/>
            <person name="Kalinowski J."/>
            <person name="Ruckert C."/>
        </authorList>
    </citation>
    <scope>NUCLEOTIDE SEQUENCE</scope>
    <source>
        <strain evidence="3">CGMCC 4.7430</strain>
    </source>
</reference>
<evidence type="ECO:0000256" key="2">
    <source>
        <dbReference type="ARBA" id="ARBA00022679"/>
    </source>
</evidence>
<dbReference type="InterPro" id="IPR029063">
    <property type="entry name" value="SAM-dependent_MTases_sf"/>
</dbReference>
<dbReference type="InterPro" id="IPR016874">
    <property type="entry name" value="TcmP-like"/>
</dbReference>
<dbReference type="Proteomes" id="UP000660745">
    <property type="component" value="Unassembled WGS sequence"/>
</dbReference>
<name>A0A918E331_9ACTN</name>
<dbReference type="GO" id="GO:0032259">
    <property type="term" value="P:methylation"/>
    <property type="evidence" value="ECO:0007669"/>
    <property type="project" value="UniProtKB-KW"/>
</dbReference>
<dbReference type="AlphaFoldDB" id="A0A918E331"/>
<accession>A0A918E331</accession>
<proteinExistence type="predicted"/>
<evidence type="ECO:0000313" key="3">
    <source>
        <dbReference type="EMBL" id="GGP00770.1"/>
    </source>
</evidence>
<dbReference type="SUPFAM" id="SSF53335">
    <property type="entry name" value="S-adenosyl-L-methionine-dependent methyltransferases"/>
    <property type="match status" value="1"/>
</dbReference>
<reference evidence="3" key="2">
    <citation type="submission" date="2020-09" db="EMBL/GenBank/DDBJ databases">
        <authorList>
            <person name="Sun Q."/>
            <person name="Zhou Y."/>
        </authorList>
    </citation>
    <scope>NUCLEOTIDE SEQUENCE</scope>
    <source>
        <strain evidence="3">CGMCC 4.7430</strain>
    </source>
</reference>
<dbReference type="Gene3D" id="3.40.50.150">
    <property type="entry name" value="Vaccinia Virus protein VP39"/>
    <property type="match status" value="1"/>
</dbReference>
<keyword evidence="2" id="KW-0808">Transferase</keyword>
<evidence type="ECO:0000313" key="4">
    <source>
        <dbReference type="Proteomes" id="UP000660745"/>
    </source>
</evidence>
<gene>
    <name evidence="3" type="ORF">GCM10012278_02210</name>
</gene>
<dbReference type="EMBL" id="BMNK01000001">
    <property type="protein sequence ID" value="GGP00770.1"/>
    <property type="molecule type" value="Genomic_DNA"/>
</dbReference>
<dbReference type="PANTHER" id="PTHR43619:SF2">
    <property type="entry name" value="S-ADENOSYL-L-METHIONINE-DEPENDENT METHYLTRANSFERASES SUPERFAMILY PROTEIN"/>
    <property type="match status" value="1"/>
</dbReference>
<sequence>MARMAAEKVHLTEEKATLLATLYGRALDARSPHPILGDTLAAQVVERIDHDFARTGINRRSAASVAFRARLIDGWATEFLTAHPDAVVLHLGCGLDTRAHRLDRPPGTEWYDVDYPEVVDLRRRLLPEFPGHTTIGSSVTDLAWLDQVPGDGRQVLVVAEGLFYYLDAARGRELVRRIVDRFAGGEFVFDAMSGLGLRLQVLNKPVREAHAKMHWAIDGPQDLLSIHPKLRCTTMLSALDLTGPGLPTGYRVAARLMRAVPGMAKAAAFYRLGF</sequence>
<comment type="caution">
    <text evidence="3">The sequence shown here is derived from an EMBL/GenBank/DDBJ whole genome shotgun (WGS) entry which is preliminary data.</text>
</comment>
<protein>
    <submittedName>
        <fullName evidence="3">Polyketide synthesis methyltransferase</fullName>
    </submittedName>
</protein>
<dbReference type="GO" id="GO:0008168">
    <property type="term" value="F:methyltransferase activity"/>
    <property type="evidence" value="ECO:0007669"/>
    <property type="project" value="UniProtKB-KW"/>
</dbReference>
<dbReference type="PANTHER" id="PTHR43619">
    <property type="entry name" value="S-ADENOSYL-L-METHIONINE-DEPENDENT METHYLTRANSFERASE YKTD-RELATED"/>
    <property type="match status" value="1"/>
</dbReference>
<dbReference type="Pfam" id="PF04072">
    <property type="entry name" value="LCM"/>
    <property type="match status" value="1"/>
</dbReference>
<dbReference type="InterPro" id="IPR007213">
    <property type="entry name" value="Ppm1/Ppm2/Tcmp"/>
</dbReference>
<evidence type="ECO:0000256" key="1">
    <source>
        <dbReference type="ARBA" id="ARBA00022603"/>
    </source>
</evidence>